<sequence>MSRLKNRWRVWKNRKISHTQKGARIVDDDLKKKGKNRAQKKKENNNSTNNETEESNYMPALPFHQKEIREKLGKQFEHFLEVFKQLHVNISFTEVLYQIPAYTKFMKDIFPKNRKVEEASVVKLTEHCSSINLMPLSIYRKLEGEIGEISSILVFLQLVDQTTIIPKGIVEDVLVWVDKFVFPIDFIVVNMEEKREVPLILGRPFLSTGRAILNI</sequence>
<dbReference type="InterPro" id="IPR021109">
    <property type="entry name" value="Peptidase_aspartic_dom_sf"/>
</dbReference>
<dbReference type="CDD" id="cd00303">
    <property type="entry name" value="retropepsin_like"/>
    <property type="match status" value="1"/>
</dbReference>
<dbReference type="Gene3D" id="2.40.70.10">
    <property type="entry name" value="Acid Proteases"/>
    <property type="match status" value="1"/>
</dbReference>
<dbReference type="PaxDb" id="4097-A0A1S4B4W9"/>
<dbReference type="Proteomes" id="UP000790787">
    <property type="component" value="Chromosome 15"/>
</dbReference>
<reference evidence="2" key="1">
    <citation type="journal article" date="2014" name="Nat. Commun.">
        <title>The tobacco genome sequence and its comparison with those of tomato and potato.</title>
        <authorList>
            <person name="Sierro N."/>
            <person name="Battey J.N."/>
            <person name="Ouadi S."/>
            <person name="Bakaher N."/>
            <person name="Bovet L."/>
            <person name="Willig A."/>
            <person name="Goepfert S."/>
            <person name="Peitsch M.C."/>
            <person name="Ivanov N.V."/>
        </authorList>
    </citation>
    <scope>NUCLEOTIDE SEQUENCE [LARGE SCALE GENOMIC DNA]</scope>
</reference>
<dbReference type="RefSeq" id="XP_016483896.1">
    <property type="nucleotide sequence ID" value="XM_016628410.1"/>
</dbReference>
<proteinExistence type="predicted"/>
<dbReference type="GeneID" id="107804503"/>
<accession>A0A1S4B4W9</accession>
<dbReference type="AlphaFoldDB" id="A0A1S4B4W9"/>
<name>A0A1S4B4W9_TOBAC</name>
<keyword evidence="2" id="KW-1185">Reference proteome</keyword>
<feature type="region of interest" description="Disordered" evidence="1">
    <location>
        <begin position="27"/>
        <end position="56"/>
    </location>
</feature>
<evidence type="ECO:0000313" key="2">
    <source>
        <dbReference type="Proteomes" id="UP000790787"/>
    </source>
</evidence>
<dbReference type="KEGG" id="nta:107804503"/>
<dbReference type="PANTHER" id="PTHR33067:SF31">
    <property type="entry name" value="RNA-DIRECTED DNA POLYMERASE"/>
    <property type="match status" value="1"/>
</dbReference>
<organism evidence="2 3">
    <name type="scientific">Nicotiana tabacum</name>
    <name type="common">Common tobacco</name>
    <dbReference type="NCBI Taxonomy" id="4097"/>
    <lineage>
        <taxon>Eukaryota</taxon>
        <taxon>Viridiplantae</taxon>
        <taxon>Streptophyta</taxon>
        <taxon>Embryophyta</taxon>
        <taxon>Tracheophyta</taxon>
        <taxon>Spermatophyta</taxon>
        <taxon>Magnoliopsida</taxon>
        <taxon>eudicotyledons</taxon>
        <taxon>Gunneridae</taxon>
        <taxon>Pentapetalae</taxon>
        <taxon>asterids</taxon>
        <taxon>lamiids</taxon>
        <taxon>Solanales</taxon>
        <taxon>Solanaceae</taxon>
        <taxon>Nicotianoideae</taxon>
        <taxon>Nicotianeae</taxon>
        <taxon>Nicotiana</taxon>
    </lineage>
</organism>
<dbReference type="OrthoDB" id="1266511at2759"/>
<evidence type="ECO:0000256" key="1">
    <source>
        <dbReference type="SAM" id="MobiDB-lite"/>
    </source>
</evidence>
<gene>
    <name evidence="3" type="primary">LOC107804503</name>
</gene>
<evidence type="ECO:0000313" key="3">
    <source>
        <dbReference type="RefSeq" id="XP_016483896.1"/>
    </source>
</evidence>
<reference evidence="3" key="2">
    <citation type="submission" date="2025-08" db="UniProtKB">
        <authorList>
            <consortium name="RefSeq"/>
        </authorList>
    </citation>
    <scope>IDENTIFICATION</scope>
    <source>
        <tissue evidence="3">Leaf</tissue>
    </source>
</reference>
<dbReference type="PANTHER" id="PTHR33067">
    <property type="entry name" value="RNA-DIRECTED DNA POLYMERASE-RELATED"/>
    <property type="match status" value="1"/>
</dbReference>
<protein>
    <submittedName>
        <fullName evidence="3">Uncharacterized protein LOC107804503</fullName>
    </submittedName>
</protein>